<dbReference type="NCBIfam" id="TIGR00247">
    <property type="entry name" value="endolytic transglycosylase MltG"/>
    <property type="match status" value="1"/>
</dbReference>
<evidence type="ECO:0000256" key="3">
    <source>
        <dbReference type="ARBA" id="ARBA00022989"/>
    </source>
</evidence>
<evidence type="ECO:0000313" key="10">
    <source>
        <dbReference type="Proteomes" id="UP000595074"/>
    </source>
</evidence>
<keyword evidence="2 7" id="KW-0812">Transmembrane</keyword>
<keyword evidence="1 7" id="KW-1003">Cell membrane</keyword>
<keyword evidence="10" id="KW-1185">Reference proteome</keyword>
<dbReference type="InterPro" id="IPR003770">
    <property type="entry name" value="MLTG-like"/>
</dbReference>
<evidence type="ECO:0000256" key="8">
    <source>
        <dbReference type="SAM" id="MobiDB-lite"/>
    </source>
</evidence>
<dbReference type="HAMAP" id="MF_02065">
    <property type="entry name" value="MltG"/>
    <property type="match status" value="1"/>
</dbReference>
<dbReference type="GO" id="GO:0008932">
    <property type="term" value="F:lytic endotransglycosylase activity"/>
    <property type="evidence" value="ECO:0007669"/>
    <property type="project" value="UniProtKB-UniRule"/>
</dbReference>
<dbReference type="Pfam" id="PF02618">
    <property type="entry name" value="YceG"/>
    <property type="match status" value="1"/>
</dbReference>
<dbReference type="GO" id="GO:0005886">
    <property type="term" value="C:plasma membrane"/>
    <property type="evidence" value="ECO:0007669"/>
    <property type="project" value="UniProtKB-SubCell"/>
</dbReference>
<evidence type="ECO:0000256" key="5">
    <source>
        <dbReference type="ARBA" id="ARBA00023239"/>
    </source>
</evidence>
<evidence type="ECO:0000313" key="9">
    <source>
        <dbReference type="EMBL" id="QOR62801.1"/>
    </source>
</evidence>
<keyword evidence="6 7" id="KW-0961">Cell wall biogenesis/degradation</keyword>
<organism evidence="9 10">
    <name type="scientific">Sulfurovum indicum</name>
    <dbReference type="NCBI Taxonomy" id="2779528"/>
    <lineage>
        <taxon>Bacteria</taxon>
        <taxon>Pseudomonadati</taxon>
        <taxon>Campylobacterota</taxon>
        <taxon>Epsilonproteobacteria</taxon>
        <taxon>Campylobacterales</taxon>
        <taxon>Sulfurovaceae</taxon>
        <taxon>Sulfurovum</taxon>
    </lineage>
</organism>
<dbReference type="EC" id="4.2.2.29" evidence="7"/>
<evidence type="ECO:0000256" key="2">
    <source>
        <dbReference type="ARBA" id="ARBA00022692"/>
    </source>
</evidence>
<evidence type="ECO:0000256" key="7">
    <source>
        <dbReference type="HAMAP-Rule" id="MF_02065"/>
    </source>
</evidence>
<name>A0A7M1S740_9BACT</name>
<dbReference type="Gene3D" id="3.30.160.60">
    <property type="entry name" value="Classic Zinc Finger"/>
    <property type="match status" value="1"/>
</dbReference>
<keyword evidence="3 7" id="KW-1133">Transmembrane helix</keyword>
<evidence type="ECO:0000256" key="6">
    <source>
        <dbReference type="ARBA" id="ARBA00023316"/>
    </source>
</evidence>
<dbReference type="KEGG" id="sinu:IMZ28_04855"/>
<keyword evidence="4 7" id="KW-0472">Membrane</keyword>
<reference evidence="9 10" key="1">
    <citation type="submission" date="2020-10" db="EMBL/GenBank/DDBJ databases">
        <title>The genome of sulfurovum sp.</title>
        <authorList>
            <person name="Xie S."/>
            <person name="Shao Z."/>
            <person name="Jiang L."/>
        </authorList>
    </citation>
    <scope>NUCLEOTIDE SEQUENCE [LARGE SCALE GENOMIC DNA]</scope>
    <source>
        <strain evidence="9 10">ST-419</strain>
    </source>
</reference>
<gene>
    <name evidence="7 9" type="primary">mltG</name>
    <name evidence="9" type="ORF">IMZ28_04855</name>
</gene>
<accession>A0A7M1S740</accession>
<protein>
    <recommendedName>
        <fullName evidence="7">Endolytic murein transglycosylase</fullName>
        <ecNumber evidence="7">4.2.2.29</ecNumber>
    </recommendedName>
    <alternativeName>
        <fullName evidence="7">Peptidoglycan lytic transglycosylase</fullName>
    </alternativeName>
    <alternativeName>
        <fullName evidence="7">Peptidoglycan polymerization terminase</fullName>
    </alternativeName>
</protein>
<comment type="subcellular location">
    <subcellularLocation>
        <location evidence="7">Cell membrane</location>
        <topology evidence="7">Single-pass membrane protein</topology>
    </subcellularLocation>
</comment>
<sequence length="353" mass="41460">MSGKLSKQFNSFIVLLEILLVLLLFLLAYNFFLPLGKGKPLVYFIDNNLSAVLKTLKRNGYNITEWDRYLLSESSLPKQGWYHIRHTDNGRYHFFTHLDSHPAETMQIRIYSGETHLELLKRLANDMKLNETLLHAVYEKMMHFNEADIFAGHYTVARKADENTTMQYLFSRSHKILETFKKENFTSKIDNYTIQLLLTIASIIQKESNDPKEMPLISSVIYNRLKRGMKLQMDGTLNYGEYSHKVVTPKRIKTDTSFYNTYKYKGLPPAPLSTVSLEALEAAMFPAESDYLFFMLHKDGGHKFAKTYKEHLANLKAFRRYQKERKKKLQTKQKIEESNKFRMKKSKQIFEKT</sequence>
<evidence type="ECO:0000256" key="4">
    <source>
        <dbReference type="ARBA" id="ARBA00023136"/>
    </source>
</evidence>
<comment type="catalytic activity">
    <reaction evidence="7">
        <text>a peptidoglycan chain = a peptidoglycan chain with N-acetyl-1,6-anhydromuramyl-[peptide] at the reducing end + a peptidoglycan chain with N-acetylglucosamine at the non-reducing end.</text>
        <dbReference type="EC" id="4.2.2.29"/>
    </reaction>
</comment>
<feature type="region of interest" description="Disordered" evidence="8">
    <location>
        <begin position="325"/>
        <end position="353"/>
    </location>
</feature>
<comment type="function">
    <text evidence="7">Functions as a peptidoglycan terminase that cleaves nascent peptidoglycan strands endolytically to terminate their elongation.</text>
</comment>
<dbReference type="GO" id="GO:0009252">
    <property type="term" value="P:peptidoglycan biosynthetic process"/>
    <property type="evidence" value="ECO:0007669"/>
    <property type="project" value="UniProtKB-UniRule"/>
</dbReference>
<dbReference type="PANTHER" id="PTHR30518:SF2">
    <property type="entry name" value="ENDOLYTIC MUREIN TRANSGLYCOSYLASE"/>
    <property type="match status" value="1"/>
</dbReference>
<proteinExistence type="inferred from homology"/>
<comment type="similarity">
    <text evidence="7">Belongs to the transglycosylase MltG family.</text>
</comment>
<evidence type="ECO:0000256" key="1">
    <source>
        <dbReference type="ARBA" id="ARBA00022475"/>
    </source>
</evidence>
<dbReference type="AlphaFoldDB" id="A0A7M1S740"/>
<dbReference type="EMBL" id="CP063164">
    <property type="protein sequence ID" value="QOR62801.1"/>
    <property type="molecule type" value="Genomic_DNA"/>
</dbReference>
<dbReference type="RefSeq" id="WP_197549619.1">
    <property type="nucleotide sequence ID" value="NZ_CP063164.1"/>
</dbReference>
<dbReference type="Proteomes" id="UP000595074">
    <property type="component" value="Chromosome"/>
</dbReference>
<keyword evidence="5 7" id="KW-0456">Lyase</keyword>
<feature type="transmembrane region" description="Helical" evidence="7">
    <location>
        <begin position="12"/>
        <end position="32"/>
    </location>
</feature>
<feature type="site" description="Important for catalytic activity" evidence="7">
    <location>
        <position position="207"/>
    </location>
</feature>
<dbReference type="GO" id="GO:0071555">
    <property type="term" value="P:cell wall organization"/>
    <property type="evidence" value="ECO:0007669"/>
    <property type="project" value="UniProtKB-KW"/>
</dbReference>
<dbReference type="PANTHER" id="PTHR30518">
    <property type="entry name" value="ENDOLYTIC MUREIN TRANSGLYCOSYLASE"/>
    <property type="match status" value="1"/>
</dbReference>